<evidence type="ECO:0000313" key="3">
    <source>
        <dbReference type="EMBL" id="MRN54864.1"/>
    </source>
</evidence>
<dbReference type="Gene3D" id="3.30.750.140">
    <property type="match status" value="1"/>
</dbReference>
<name>A0A7X2L2X0_9BACL</name>
<feature type="domain" description="Flagellar hook-length control protein-like C-terminal" evidence="2">
    <location>
        <begin position="394"/>
        <end position="467"/>
    </location>
</feature>
<evidence type="ECO:0000256" key="1">
    <source>
        <dbReference type="SAM" id="MobiDB-lite"/>
    </source>
</evidence>
<dbReference type="EMBL" id="WJXB01000006">
    <property type="protein sequence ID" value="MRN54864.1"/>
    <property type="molecule type" value="Genomic_DNA"/>
</dbReference>
<dbReference type="RefSeq" id="WP_154120320.1">
    <property type="nucleotide sequence ID" value="NZ_WJXB01000006.1"/>
</dbReference>
<dbReference type="Pfam" id="PF02120">
    <property type="entry name" value="Flg_hook"/>
    <property type="match status" value="1"/>
</dbReference>
<dbReference type="CDD" id="cd17470">
    <property type="entry name" value="T3SS_Flik_C"/>
    <property type="match status" value="1"/>
</dbReference>
<accession>A0A7X2L2X0</accession>
<feature type="compositionally biased region" description="Low complexity" evidence="1">
    <location>
        <begin position="7"/>
        <end position="26"/>
    </location>
</feature>
<dbReference type="InterPro" id="IPR021136">
    <property type="entry name" value="Flagellar_hook_control-like_C"/>
</dbReference>
<reference evidence="3 4" key="1">
    <citation type="submission" date="2019-11" db="EMBL/GenBank/DDBJ databases">
        <title>Paenibacillus monticola sp. nov., a novel PGPR strain isolated from mountain sample in China.</title>
        <authorList>
            <person name="Zhao Q."/>
            <person name="Li H.-P."/>
            <person name="Zhang J.-L."/>
        </authorList>
    </citation>
    <scope>NUCLEOTIDE SEQUENCE [LARGE SCALE GENOMIC DNA]</scope>
    <source>
        <strain evidence="3 4">LC-T2</strain>
    </source>
</reference>
<gene>
    <name evidence="3" type="ORF">GJB61_17920</name>
</gene>
<protein>
    <recommendedName>
        <fullName evidence="2">Flagellar hook-length control protein-like C-terminal domain-containing protein</fullName>
    </recommendedName>
</protein>
<feature type="region of interest" description="Disordered" evidence="1">
    <location>
        <begin position="1"/>
        <end position="26"/>
    </location>
</feature>
<keyword evidence="4" id="KW-1185">Reference proteome</keyword>
<dbReference type="AlphaFoldDB" id="A0A7X2L2X0"/>
<evidence type="ECO:0000259" key="2">
    <source>
        <dbReference type="Pfam" id="PF02120"/>
    </source>
</evidence>
<sequence>MSIVVQSNSSGNASIANGTTSTSASSGSAVVLPFAQALVQTMGENTAQKPATPVLGNLASLLQGLLNAVQPTGKESGDSVPKSTDLVASLKEDIDKLDDSISADPALLVALQSWLLQVSALLSGSSTPKAVTTTGAEVGSEVPTEAAIETVGSLSPLAQSPATIRFAVQDDLNSLVTLVQQAVVSGDTETATKGINLLNNFTALLEQVPSTDNKNKATASSIVVNSGVTVEQPAVTENKVSTKTAATNVVVNSGATFEQPTGAENKVDSKDNTVKALPTLVNRLEDILGLKKETSATAAASSSATASAATEISNIPLLKVIVAAGDVKKTDTIKDTLPEAMVVSEDPEVVTAGQLSLRGGITAPLKSEVPPVPIHRFVQEMTGLITGKLEIVNKGGIAEATISLFPENLGQVDVKITMQNGNLVAQFLTQNSTTKDMLDQQMTQLRTALQSQGLQVEKLEVTQNNTPLQSQFGQDGRQPGSGGQQSDSRSKKSRGDSEDAIHAAELNSEWKEWTANAVQSERNQGGTFSAKA</sequence>
<proteinExistence type="predicted"/>
<dbReference type="InterPro" id="IPR052563">
    <property type="entry name" value="FliK"/>
</dbReference>
<dbReference type="InterPro" id="IPR038610">
    <property type="entry name" value="FliK-like_C_sf"/>
</dbReference>
<evidence type="ECO:0000313" key="4">
    <source>
        <dbReference type="Proteomes" id="UP000463051"/>
    </source>
</evidence>
<dbReference type="Proteomes" id="UP000463051">
    <property type="component" value="Unassembled WGS sequence"/>
</dbReference>
<dbReference type="PANTHER" id="PTHR37533:SF2">
    <property type="entry name" value="FLAGELLAR HOOK-LENGTH CONTROL PROTEIN"/>
    <property type="match status" value="1"/>
</dbReference>
<feature type="region of interest" description="Disordered" evidence="1">
    <location>
        <begin position="467"/>
        <end position="510"/>
    </location>
</feature>
<organism evidence="3 4">
    <name type="scientific">Paenibacillus monticola</name>
    <dbReference type="NCBI Taxonomy" id="2666075"/>
    <lineage>
        <taxon>Bacteria</taxon>
        <taxon>Bacillati</taxon>
        <taxon>Bacillota</taxon>
        <taxon>Bacilli</taxon>
        <taxon>Bacillales</taxon>
        <taxon>Paenibacillaceae</taxon>
        <taxon>Paenibacillus</taxon>
    </lineage>
</organism>
<comment type="caution">
    <text evidence="3">The sequence shown here is derived from an EMBL/GenBank/DDBJ whole genome shotgun (WGS) entry which is preliminary data.</text>
</comment>
<feature type="compositionally biased region" description="Basic and acidic residues" evidence="1">
    <location>
        <begin position="488"/>
        <end position="510"/>
    </location>
</feature>
<dbReference type="PANTHER" id="PTHR37533">
    <property type="entry name" value="FLAGELLAR HOOK-LENGTH CONTROL PROTEIN"/>
    <property type="match status" value="1"/>
</dbReference>